<sequence length="348" mass="39615">MEWNEDNIFNFIQKIQVHPCLWNPSDRNKKNRNKVHDAFKSIAEEMGSDNIEELKKKKENLFQTYRGYRRKVFCSQKSGAGTGDIYKPIWAPYSLLDNFLHGIYTPKGKFDTLDNLDANEDLNKDDEGRSDNDKDTSQMDFNENKNTEELPINDEKNEIPKGPAKRSSVKRPKKEQNRADMAFNELLAIKETLAKRNSSCASRDECTVYCELLAIKLRKLDARTQRLAMHKIDTIMFDLAFDSSMLPSPRPHSSHSSYVIAPSSGASCAQFSPQSQPTSSFHEQSSSNYITLQPPSAVNEASQQPFSQLLQSSSQDILQTENCQSTNHTNQQFQGSAEPEDEISDWPQ</sequence>
<organism evidence="3 4">
    <name type="scientific">Callosobruchus maculatus</name>
    <name type="common">Southern cowpea weevil</name>
    <name type="synonym">Pulse bruchid</name>
    <dbReference type="NCBI Taxonomy" id="64391"/>
    <lineage>
        <taxon>Eukaryota</taxon>
        <taxon>Metazoa</taxon>
        <taxon>Ecdysozoa</taxon>
        <taxon>Arthropoda</taxon>
        <taxon>Hexapoda</taxon>
        <taxon>Insecta</taxon>
        <taxon>Pterygota</taxon>
        <taxon>Neoptera</taxon>
        <taxon>Endopterygota</taxon>
        <taxon>Coleoptera</taxon>
        <taxon>Polyphaga</taxon>
        <taxon>Cucujiformia</taxon>
        <taxon>Chrysomeloidea</taxon>
        <taxon>Chrysomelidae</taxon>
        <taxon>Bruchinae</taxon>
        <taxon>Bruchini</taxon>
        <taxon>Callosobruchus</taxon>
    </lineage>
</organism>
<evidence type="ECO:0000256" key="1">
    <source>
        <dbReference type="SAM" id="MobiDB-lite"/>
    </source>
</evidence>
<dbReference type="OrthoDB" id="6720674at2759"/>
<feature type="compositionally biased region" description="Low complexity" evidence="1">
    <location>
        <begin position="302"/>
        <end position="319"/>
    </location>
</feature>
<feature type="compositionally biased region" description="Polar residues" evidence="1">
    <location>
        <begin position="282"/>
        <end position="301"/>
    </location>
</feature>
<dbReference type="PROSITE" id="PS51029">
    <property type="entry name" value="MADF"/>
    <property type="match status" value="1"/>
</dbReference>
<gene>
    <name evidence="3" type="ORF">CALMAC_LOCUS1811</name>
</gene>
<feature type="region of interest" description="Disordered" evidence="1">
    <location>
        <begin position="269"/>
        <end position="348"/>
    </location>
</feature>
<feature type="compositionally biased region" description="Basic residues" evidence="1">
    <location>
        <begin position="163"/>
        <end position="173"/>
    </location>
</feature>
<proteinExistence type="predicted"/>
<feature type="compositionally biased region" description="Basic and acidic residues" evidence="1">
    <location>
        <begin position="121"/>
        <end position="159"/>
    </location>
</feature>
<evidence type="ECO:0000313" key="4">
    <source>
        <dbReference type="Proteomes" id="UP000410492"/>
    </source>
</evidence>
<dbReference type="Proteomes" id="UP000410492">
    <property type="component" value="Unassembled WGS sequence"/>
</dbReference>
<dbReference type="Pfam" id="PF10545">
    <property type="entry name" value="MADF_DNA_bdg"/>
    <property type="match status" value="1"/>
</dbReference>
<evidence type="ECO:0000313" key="3">
    <source>
        <dbReference type="EMBL" id="VEN36095.1"/>
    </source>
</evidence>
<feature type="compositionally biased region" description="Low complexity" evidence="1">
    <location>
        <begin position="270"/>
        <end position="281"/>
    </location>
</feature>
<dbReference type="PANTHER" id="PTHR21505:SF8">
    <property type="entry name" value="DPT-YFP REPRESSOR BY OVEREXPRESSION, ISOFORM D-RELATED"/>
    <property type="match status" value="1"/>
</dbReference>
<feature type="region of interest" description="Disordered" evidence="1">
    <location>
        <begin position="114"/>
        <end position="177"/>
    </location>
</feature>
<keyword evidence="4" id="KW-1185">Reference proteome</keyword>
<dbReference type="InterPro" id="IPR006578">
    <property type="entry name" value="MADF-dom"/>
</dbReference>
<feature type="compositionally biased region" description="Acidic residues" evidence="1">
    <location>
        <begin position="338"/>
        <end position="348"/>
    </location>
</feature>
<evidence type="ECO:0000259" key="2">
    <source>
        <dbReference type="PROSITE" id="PS51029"/>
    </source>
</evidence>
<protein>
    <recommendedName>
        <fullName evidence="2">MADF domain-containing protein</fullName>
    </recommendedName>
</protein>
<dbReference type="PANTHER" id="PTHR21505">
    <property type="entry name" value="MADF DOMAIN-CONTAINING PROTEIN-RELATED"/>
    <property type="match status" value="1"/>
</dbReference>
<accession>A0A653BLC2</accession>
<dbReference type="EMBL" id="CAACVG010002148">
    <property type="protein sequence ID" value="VEN36095.1"/>
    <property type="molecule type" value="Genomic_DNA"/>
</dbReference>
<feature type="domain" description="MADF" evidence="2">
    <location>
        <begin position="10"/>
        <end position="104"/>
    </location>
</feature>
<name>A0A653BLC2_CALMS</name>
<reference evidence="3 4" key="1">
    <citation type="submission" date="2019-01" db="EMBL/GenBank/DDBJ databases">
        <authorList>
            <person name="Sayadi A."/>
        </authorList>
    </citation>
    <scope>NUCLEOTIDE SEQUENCE [LARGE SCALE GENOMIC DNA]</scope>
</reference>
<dbReference type="SMART" id="SM00595">
    <property type="entry name" value="MADF"/>
    <property type="match status" value="1"/>
</dbReference>
<feature type="compositionally biased region" description="Polar residues" evidence="1">
    <location>
        <begin position="320"/>
        <end position="335"/>
    </location>
</feature>
<dbReference type="AlphaFoldDB" id="A0A653BLC2"/>